<feature type="region of interest" description="Disordered" evidence="1">
    <location>
        <begin position="35"/>
        <end position="124"/>
    </location>
</feature>
<dbReference type="PANTHER" id="PTHR35122:SF2">
    <property type="entry name" value="OS04G0598000 PROTEIN"/>
    <property type="match status" value="1"/>
</dbReference>
<feature type="compositionally biased region" description="Low complexity" evidence="1">
    <location>
        <begin position="87"/>
        <end position="98"/>
    </location>
</feature>
<sequence length="124" mass="12553">MAANLQGKGAIGLGKRLTNQIWAVAAASSSASAAARRGVHASAYDKNPDEQVRASAVPDDVIQPQSDKYWGPHPTTGVFGPADPNGHADAASAVTSAASGGGASALDQTAWFRPAEGVEKPHHA</sequence>
<dbReference type="EMBL" id="NMUH01012193">
    <property type="protein sequence ID" value="MQM22121.1"/>
    <property type="molecule type" value="Genomic_DNA"/>
</dbReference>
<protein>
    <recommendedName>
        <fullName evidence="4">Late embryogenesis abundant protein</fullName>
    </recommendedName>
</protein>
<evidence type="ECO:0000313" key="3">
    <source>
        <dbReference type="Proteomes" id="UP000652761"/>
    </source>
</evidence>
<comment type="caution">
    <text evidence="2">The sequence shown here is derived from an EMBL/GenBank/DDBJ whole genome shotgun (WGS) entry which is preliminary data.</text>
</comment>
<dbReference type="InterPro" id="IPR039291">
    <property type="entry name" value="At5g17165-like"/>
</dbReference>
<dbReference type="Proteomes" id="UP000652761">
    <property type="component" value="Unassembled WGS sequence"/>
</dbReference>
<organism evidence="2 3">
    <name type="scientific">Colocasia esculenta</name>
    <name type="common">Wild taro</name>
    <name type="synonym">Arum esculentum</name>
    <dbReference type="NCBI Taxonomy" id="4460"/>
    <lineage>
        <taxon>Eukaryota</taxon>
        <taxon>Viridiplantae</taxon>
        <taxon>Streptophyta</taxon>
        <taxon>Embryophyta</taxon>
        <taxon>Tracheophyta</taxon>
        <taxon>Spermatophyta</taxon>
        <taxon>Magnoliopsida</taxon>
        <taxon>Liliopsida</taxon>
        <taxon>Araceae</taxon>
        <taxon>Aroideae</taxon>
        <taxon>Colocasieae</taxon>
        <taxon>Colocasia</taxon>
    </lineage>
</organism>
<evidence type="ECO:0000313" key="2">
    <source>
        <dbReference type="EMBL" id="MQM22121.1"/>
    </source>
</evidence>
<keyword evidence="3" id="KW-1185">Reference proteome</keyword>
<dbReference type="AlphaFoldDB" id="A0A843XST0"/>
<proteinExistence type="predicted"/>
<name>A0A843XST0_COLES</name>
<evidence type="ECO:0000256" key="1">
    <source>
        <dbReference type="SAM" id="MobiDB-lite"/>
    </source>
</evidence>
<dbReference type="PANTHER" id="PTHR35122">
    <property type="entry name" value="OSJNBA0093F12.14 PROTEIN"/>
    <property type="match status" value="1"/>
</dbReference>
<gene>
    <name evidence="2" type="ORF">Taro_055170</name>
</gene>
<accession>A0A843XST0</accession>
<dbReference type="OrthoDB" id="606645at2759"/>
<evidence type="ECO:0008006" key="4">
    <source>
        <dbReference type="Google" id="ProtNLM"/>
    </source>
</evidence>
<dbReference type="Pfam" id="PF22272">
    <property type="entry name" value="LEA_3b"/>
    <property type="match status" value="1"/>
</dbReference>
<reference evidence="2" key="1">
    <citation type="submission" date="2017-07" db="EMBL/GenBank/DDBJ databases">
        <title>Taro Niue Genome Assembly and Annotation.</title>
        <authorList>
            <person name="Atibalentja N."/>
            <person name="Keating K."/>
            <person name="Fields C.J."/>
        </authorList>
    </citation>
    <scope>NUCLEOTIDE SEQUENCE</scope>
    <source>
        <strain evidence="2">Niue_2</strain>
        <tissue evidence="2">Leaf</tissue>
    </source>
</reference>